<dbReference type="Gene3D" id="3.40.630.10">
    <property type="entry name" value="Zn peptidases"/>
    <property type="match status" value="1"/>
</dbReference>
<dbReference type="InterPro" id="IPR036264">
    <property type="entry name" value="Bact_exopeptidase_dim_dom"/>
</dbReference>
<gene>
    <name evidence="3" type="ORF">Q5741_04060</name>
</gene>
<evidence type="ECO:0000313" key="4">
    <source>
        <dbReference type="Proteomes" id="UP001240171"/>
    </source>
</evidence>
<comment type="caution">
    <text evidence="3">The sequence shown here is derived from an EMBL/GenBank/DDBJ whole genome shotgun (WGS) entry which is preliminary data.</text>
</comment>
<dbReference type="Pfam" id="PF01546">
    <property type="entry name" value="Peptidase_M20"/>
    <property type="match status" value="1"/>
</dbReference>
<evidence type="ECO:0000256" key="2">
    <source>
        <dbReference type="ARBA" id="ARBA00022801"/>
    </source>
</evidence>
<dbReference type="CDD" id="cd03884">
    <property type="entry name" value="M20_bAS"/>
    <property type="match status" value="1"/>
</dbReference>
<accession>A0ABT9C8K7</accession>
<dbReference type="Gene3D" id="3.30.70.360">
    <property type="match status" value="1"/>
</dbReference>
<name>A0ABT9C8K7_9BACL</name>
<dbReference type="GO" id="GO:0016787">
    <property type="term" value="F:hydrolase activity"/>
    <property type="evidence" value="ECO:0007669"/>
    <property type="project" value="UniProtKB-KW"/>
</dbReference>
<reference evidence="3 4" key="1">
    <citation type="submission" date="2023-07" db="EMBL/GenBank/DDBJ databases">
        <title>Paenibacillus sp. JX-17 nov. isolated from soil.</title>
        <authorList>
            <person name="Wan Y."/>
            <person name="Liu B."/>
        </authorList>
    </citation>
    <scope>NUCLEOTIDE SEQUENCE [LARGE SCALE GENOMIC DNA]</scope>
    <source>
        <strain evidence="3 4">JX-17</strain>
    </source>
</reference>
<dbReference type="PANTHER" id="PTHR32494:SF5">
    <property type="entry name" value="ALLANTOATE AMIDOHYDROLASE"/>
    <property type="match status" value="1"/>
</dbReference>
<dbReference type="PANTHER" id="PTHR32494">
    <property type="entry name" value="ALLANTOATE DEIMINASE-RELATED"/>
    <property type="match status" value="1"/>
</dbReference>
<sequence length="433" mass="46998">MYKERHAKVEHTNSLFHQYAQRLNDQINHLARHGADAAGGVTRLLYSDTWVQAQGYVREIMEESGLETRYDWAGNLTGSLHGSRPELPPVISGSHIDSVTHGGKYDGALGVLAAVYALAYLKASYGTPVRGLSAISLSEEEGSRFPFAYWGSGSITGARRLDELQDMRDREGITLLQAMEHAGFGPGSGYEDPRAAVVPGAFLELHIEQGCELERTSSQIGVVTAIVGQKRWEVLLSGKASHAGTTPMLWRKDALAGAAEMILSAEALAACEVEGLVATVGHLQIEPSTSNVVPGAVNFTVDLRHADAAVLQQCGQRLASAFKDIAAERGLELVCMERMHTDPVLMEPGMMKQAAYFSEQLGLSYMKLSSGAGHDSQMFRELCPTAMIFVPSRDGISHNPLEYTSTEQVTDGFRLLVSMLYYYGYGGGAHEEL</sequence>
<proteinExistence type="inferred from homology"/>
<dbReference type="Proteomes" id="UP001240171">
    <property type="component" value="Unassembled WGS sequence"/>
</dbReference>
<dbReference type="NCBIfam" id="TIGR01879">
    <property type="entry name" value="hydantase"/>
    <property type="match status" value="1"/>
</dbReference>
<dbReference type="PIRSF" id="PIRSF001235">
    <property type="entry name" value="Amidase_carbamoylase"/>
    <property type="match status" value="1"/>
</dbReference>
<dbReference type="InterPro" id="IPR002933">
    <property type="entry name" value="Peptidase_M20"/>
</dbReference>
<dbReference type="SUPFAM" id="SSF55031">
    <property type="entry name" value="Bacterial exopeptidase dimerisation domain"/>
    <property type="match status" value="1"/>
</dbReference>
<evidence type="ECO:0000256" key="1">
    <source>
        <dbReference type="ARBA" id="ARBA00006153"/>
    </source>
</evidence>
<keyword evidence="4" id="KW-1185">Reference proteome</keyword>
<dbReference type="SUPFAM" id="SSF53187">
    <property type="entry name" value="Zn-dependent exopeptidases"/>
    <property type="match status" value="1"/>
</dbReference>
<dbReference type="RefSeq" id="WP_305022789.1">
    <property type="nucleotide sequence ID" value="NZ_JAUQTB010000002.1"/>
</dbReference>
<dbReference type="InterPro" id="IPR010158">
    <property type="entry name" value="Amidase_Cbmase"/>
</dbReference>
<protein>
    <submittedName>
        <fullName evidence="3">Zn-dependent hydrolase</fullName>
    </submittedName>
</protein>
<comment type="similarity">
    <text evidence="1">Belongs to the peptidase M20 family.</text>
</comment>
<evidence type="ECO:0000313" key="3">
    <source>
        <dbReference type="EMBL" id="MDO7905584.1"/>
    </source>
</evidence>
<keyword evidence="2 3" id="KW-0378">Hydrolase</keyword>
<organism evidence="3 4">
    <name type="scientific">Paenibacillus lacisoli</name>
    <dbReference type="NCBI Taxonomy" id="3064525"/>
    <lineage>
        <taxon>Bacteria</taxon>
        <taxon>Bacillati</taxon>
        <taxon>Bacillota</taxon>
        <taxon>Bacilli</taxon>
        <taxon>Bacillales</taxon>
        <taxon>Paenibacillaceae</taxon>
        <taxon>Paenibacillus</taxon>
    </lineage>
</organism>
<dbReference type="NCBIfam" id="NF006771">
    <property type="entry name" value="PRK09290.1-5"/>
    <property type="match status" value="1"/>
</dbReference>
<dbReference type="EMBL" id="JAUQTB010000002">
    <property type="protein sequence ID" value="MDO7905584.1"/>
    <property type="molecule type" value="Genomic_DNA"/>
</dbReference>